<evidence type="ECO:0000256" key="2">
    <source>
        <dbReference type="PIRSR" id="PIRSR605511-1"/>
    </source>
</evidence>
<dbReference type="SUPFAM" id="SSF63829">
    <property type="entry name" value="Calcium-dependent phosphotriesterase"/>
    <property type="match status" value="1"/>
</dbReference>
<protein>
    <submittedName>
        <fullName evidence="5">Sugar lactone lactonase YvrE</fullName>
    </submittedName>
</protein>
<dbReference type="STRING" id="1189325.SAMN04488119_10662"/>
<dbReference type="InterPro" id="IPR011042">
    <property type="entry name" value="6-blade_b-propeller_TolB-like"/>
</dbReference>
<feature type="binding site" evidence="3">
    <location>
        <position position="99"/>
    </location>
    <ligand>
        <name>substrate</name>
    </ligand>
</feature>
<keyword evidence="3" id="KW-0479">Metal-binding</keyword>
<feature type="binding site" evidence="3">
    <location>
        <position position="196"/>
    </location>
    <ligand>
        <name>a divalent metal cation</name>
        <dbReference type="ChEBI" id="CHEBI:60240"/>
    </ligand>
</feature>
<organism evidence="5 6">
    <name type="scientific">Oceanicella actignis</name>
    <dbReference type="NCBI Taxonomy" id="1189325"/>
    <lineage>
        <taxon>Bacteria</taxon>
        <taxon>Pseudomonadati</taxon>
        <taxon>Pseudomonadota</taxon>
        <taxon>Alphaproteobacteria</taxon>
        <taxon>Rhodobacterales</taxon>
        <taxon>Paracoccaceae</taxon>
        <taxon>Oceanicella</taxon>
    </lineage>
</organism>
<dbReference type="PANTHER" id="PTHR10907:SF47">
    <property type="entry name" value="REGUCALCIN"/>
    <property type="match status" value="1"/>
</dbReference>
<dbReference type="InterPro" id="IPR013658">
    <property type="entry name" value="SGL"/>
</dbReference>
<keyword evidence="6" id="KW-1185">Reference proteome</keyword>
<dbReference type="GO" id="GO:0004341">
    <property type="term" value="F:gluconolactonase activity"/>
    <property type="evidence" value="ECO:0007669"/>
    <property type="project" value="TreeGrafter"/>
</dbReference>
<sequence>MGRPRVIAPTRCRLGEGPLWHPERGELIWFDIPERAMFQCGAEGENLRRRALPEAFSAAAWIDRRRILAASQSGLWRLDLDGEACERLWPLEADDPVTRANDGRADPWGNFWIGTMGWKFERGAGAIWRVGAEGPRLWRKGVTVPNSICFSPDGRAAYWTDTVEQIIWRQPLDPADGAPRGESEVFVDLRGKAWPDGSVCDAEGHVWNAQWDAWRVVRYAPDGREERVVELPIQRPTCPAFGGADLRRLFVVSARAGLSEAQLAAQPDAGAVFAIDLEDVRGAPEARFLHAPRG</sequence>
<dbReference type="Proteomes" id="UP000184066">
    <property type="component" value="Unassembled WGS sequence"/>
</dbReference>
<comment type="cofactor">
    <cofactor evidence="3">
        <name>Zn(2+)</name>
        <dbReference type="ChEBI" id="CHEBI:29105"/>
    </cofactor>
    <text evidence="3">Binds 1 divalent metal cation per subunit.</text>
</comment>
<accession>A0A1M7TGU1</accession>
<dbReference type="EMBL" id="FRDL01000006">
    <property type="protein sequence ID" value="SHN69962.1"/>
    <property type="molecule type" value="Genomic_DNA"/>
</dbReference>
<dbReference type="PANTHER" id="PTHR10907">
    <property type="entry name" value="REGUCALCIN"/>
    <property type="match status" value="1"/>
</dbReference>
<dbReference type="Pfam" id="PF08450">
    <property type="entry name" value="SGL"/>
    <property type="match status" value="1"/>
</dbReference>
<reference evidence="5 6" key="1">
    <citation type="submission" date="2016-12" db="EMBL/GenBank/DDBJ databases">
        <authorList>
            <person name="Song W.-J."/>
            <person name="Kurnit D.M."/>
        </authorList>
    </citation>
    <scope>NUCLEOTIDE SEQUENCE [LARGE SCALE GENOMIC DNA]</scope>
    <source>
        <strain evidence="5 6">CGMCC 1.10808</strain>
    </source>
</reference>
<evidence type="ECO:0000313" key="5">
    <source>
        <dbReference type="EMBL" id="SHN69962.1"/>
    </source>
</evidence>
<evidence type="ECO:0000256" key="1">
    <source>
        <dbReference type="ARBA" id="ARBA00008853"/>
    </source>
</evidence>
<dbReference type="Gene3D" id="2.120.10.30">
    <property type="entry name" value="TolB, C-terminal domain"/>
    <property type="match status" value="1"/>
</dbReference>
<dbReference type="GO" id="GO:0005509">
    <property type="term" value="F:calcium ion binding"/>
    <property type="evidence" value="ECO:0007669"/>
    <property type="project" value="TreeGrafter"/>
</dbReference>
<gene>
    <name evidence="5" type="ORF">SAMN05216200_106141</name>
</gene>
<feature type="binding site" evidence="3">
    <location>
        <position position="101"/>
    </location>
    <ligand>
        <name>substrate</name>
    </ligand>
</feature>
<proteinExistence type="inferred from homology"/>
<evidence type="ECO:0000259" key="4">
    <source>
        <dbReference type="Pfam" id="PF08450"/>
    </source>
</evidence>
<feature type="domain" description="SMP-30/Gluconolactonase/LRE-like region" evidence="4">
    <location>
        <begin position="14"/>
        <end position="255"/>
    </location>
</feature>
<keyword evidence="3" id="KW-0862">Zinc</keyword>
<feature type="active site" description="Proton donor/acceptor" evidence="2">
    <location>
        <position position="196"/>
    </location>
</feature>
<feature type="binding site" evidence="3">
    <location>
        <position position="146"/>
    </location>
    <ligand>
        <name>a divalent metal cation</name>
        <dbReference type="ChEBI" id="CHEBI:60240"/>
    </ligand>
</feature>
<evidence type="ECO:0000256" key="3">
    <source>
        <dbReference type="PIRSR" id="PIRSR605511-2"/>
    </source>
</evidence>
<dbReference type="InterPro" id="IPR005511">
    <property type="entry name" value="SMP-30"/>
</dbReference>
<dbReference type="PRINTS" id="PR01790">
    <property type="entry name" value="SMP30FAMILY"/>
</dbReference>
<dbReference type="OrthoDB" id="2633250at2"/>
<name>A0A1M7TGU1_9RHOB</name>
<dbReference type="RefSeq" id="WP_072747563.1">
    <property type="nucleotide sequence ID" value="NZ_FOHL01000006.1"/>
</dbReference>
<dbReference type="AlphaFoldDB" id="A0A1M7TGU1"/>
<comment type="similarity">
    <text evidence="1">Belongs to the SMP-30/CGR1 family.</text>
</comment>
<feature type="binding site" evidence="3">
    <location>
        <position position="16"/>
    </location>
    <ligand>
        <name>a divalent metal cation</name>
        <dbReference type="ChEBI" id="CHEBI:60240"/>
    </ligand>
</feature>
<dbReference type="GO" id="GO:0019853">
    <property type="term" value="P:L-ascorbic acid biosynthetic process"/>
    <property type="evidence" value="ECO:0007669"/>
    <property type="project" value="TreeGrafter"/>
</dbReference>
<evidence type="ECO:0000313" key="6">
    <source>
        <dbReference type="Proteomes" id="UP000184066"/>
    </source>
</evidence>